<dbReference type="PANTHER" id="PTHR37248:SF1">
    <property type="entry name" value="TRANSLATION INITIATION FACTOR"/>
    <property type="match status" value="1"/>
</dbReference>
<feature type="region of interest" description="Disordered" evidence="1">
    <location>
        <begin position="1"/>
        <end position="34"/>
    </location>
</feature>
<proteinExistence type="predicted"/>
<keyword evidence="3" id="KW-1185">Reference proteome</keyword>
<dbReference type="OrthoDB" id="1920481at2759"/>
<evidence type="ECO:0000313" key="3">
    <source>
        <dbReference type="Proteomes" id="UP001153555"/>
    </source>
</evidence>
<feature type="compositionally biased region" description="Basic and acidic residues" evidence="1">
    <location>
        <begin position="12"/>
        <end position="34"/>
    </location>
</feature>
<dbReference type="EMBL" id="CACSLK010024742">
    <property type="protein sequence ID" value="CAA0824267.1"/>
    <property type="molecule type" value="Genomic_DNA"/>
</dbReference>
<comment type="caution">
    <text evidence="2">The sequence shown here is derived from an EMBL/GenBank/DDBJ whole genome shotgun (WGS) entry which is preliminary data.</text>
</comment>
<dbReference type="Proteomes" id="UP001153555">
    <property type="component" value="Unassembled WGS sequence"/>
</dbReference>
<protein>
    <submittedName>
        <fullName evidence="2">Uncharacterized protein</fullName>
    </submittedName>
</protein>
<reference evidence="2" key="1">
    <citation type="submission" date="2019-12" db="EMBL/GenBank/DDBJ databases">
        <authorList>
            <person name="Scholes J."/>
        </authorList>
    </citation>
    <scope>NUCLEOTIDE SEQUENCE</scope>
</reference>
<name>A0A9N7RDD8_STRHE</name>
<dbReference type="AlphaFoldDB" id="A0A9N7RDD8"/>
<gene>
    <name evidence="2" type="ORF">SHERM_21231</name>
</gene>
<organism evidence="2 3">
    <name type="scientific">Striga hermonthica</name>
    <name type="common">Purple witchweed</name>
    <name type="synonym">Buchnera hermonthica</name>
    <dbReference type="NCBI Taxonomy" id="68872"/>
    <lineage>
        <taxon>Eukaryota</taxon>
        <taxon>Viridiplantae</taxon>
        <taxon>Streptophyta</taxon>
        <taxon>Embryophyta</taxon>
        <taxon>Tracheophyta</taxon>
        <taxon>Spermatophyta</taxon>
        <taxon>Magnoliopsida</taxon>
        <taxon>eudicotyledons</taxon>
        <taxon>Gunneridae</taxon>
        <taxon>Pentapetalae</taxon>
        <taxon>asterids</taxon>
        <taxon>lamiids</taxon>
        <taxon>Lamiales</taxon>
        <taxon>Orobanchaceae</taxon>
        <taxon>Buchnereae</taxon>
        <taxon>Striga</taxon>
    </lineage>
</organism>
<accession>A0A9N7RDD8</accession>
<evidence type="ECO:0000256" key="1">
    <source>
        <dbReference type="SAM" id="MobiDB-lite"/>
    </source>
</evidence>
<dbReference type="PANTHER" id="PTHR37248">
    <property type="entry name" value="TRANSLATION INITIATION FACTOR"/>
    <property type="match status" value="1"/>
</dbReference>
<sequence length="184" mass="20900">MAKRRGRPPKKPSSDDDNANHDAVELQKDEDSFQDHEEFLPVERQSAAIRAIRDVEIEQLVTMLQLFQSNFSKEQLQVPVLHFSRENFQHLSINESGEAKWKNELNNADERTLHASLLRRLSMAYPDYSAYISSMAGVFEFSNKPGKTGICGADNGELLLFVHGSPRGDYKEDNMETIQEAEDG</sequence>
<evidence type="ECO:0000313" key="2">
    <source>
        <dbReference type="EMBL" id="CAA0824267.1"/>
    </source>
</evidence>
<feature type="compositionally biased region" description="Basic residues" evidence="1">
    <location>
        <begin position="1"/>
        <end position="10"/>
    </location>
</feature>